<dbReference type="SMART" id="SM00303">
    <property type="entry name" value="GPS"/>
    <property type="match status" value="1"/>
</dbReference>
<keyword evidence="26" id="KW-1185">Reference proteome</keyword>
<proteinExistence type="predicted"/>
<dbReference type="CDD" id="cd15441">
    <property type="entry name" value="7tmB2_CELSR_Adhesion_IV"/>
    <property type="match status" value="1"/>
</dbReference>
<dbReference type="CDD" id="cd00055">
    <property type="entry name" value="EGF_Lam"/>
    <property type="match status" value="1"/>
</dbReference>
<evidence type="ECO:0000313" key="26">
    <source>
        <dbReference type="Proteomes" id="UP001233999"/>
    </source>
</evidence>
<evidence type="ECO:0000256" key="1">
    <source>
        <dbReference type="ARBA" id="ARBA00004651"/>
    </source>
</evidence>
<evidence type="ECO:0000256" key="9">
    <source>
        <dbReference type="ARBA" id="ARBA00023136"/>
    </source>
</evidence>
<evidence type="ECO:0000313" key="25">
    <source>
        <dbReference type="EMBL" id="KAJ9579827.1"/>
    </source>
</evidence>
<feature type="compositionally biased region" description="Low complexity" evidence="17">
    <location>
        <begin position="1056"/>
        <end position="1071"/>
    </location>
</feature>
<dbReference type="PROSITE" id="PS50026">
    <property type="entry name" value="EGF_3"/>
    <property type="match status" value="1"/>
</dbReference>
<dbReference type="InterPro" id="IPR000832">
    <property type="entry name" value="GPCR_2_secretin-like"/>
</dbReference>
<evidence type="ECO:0000259" key="23">
    <source>
        <dbReference type="PROSITE" id="PS50227"/>
    </source>
</evidence>
<dbReference type="Gene3D" id="1.20.1070.10">
    <property type="entry name" value="Rhodopsin 7-helix transmembrane proteins"/>
    <property type="match status" value="1"/>
</dbReference>
<dbReference type="PROSITE" id="PS50025">
    <property type="entry name" value="LAM_G_DOMAIN"/>
    <property type="match status" value="1"/>
</dbReference>
<dbReference type="InterPro" id="IPR046338">
    <property type="entry name" value="GAIN_dom_sf"/>
</dbReference>
<keyword evidence="10 16" id="KW-1015">Disulfide bond</keyword>
<evidence type="ECO:0000256" key="4">
    <source>
        <dbReference type="ARBA" id="ARBA00022692"/>
    </source>
</evidence>
<feature type="transmembrane region" description="Helical" evidence="18">
    <location>
        <begin position="963"/>
        <end position="986"/>
    </location>
</feature>
<evidence type="ECO:0000256" key="12">
    <source>
        <dbReference type="ARBA" id="ARBA00023180"/>
    </source>
</evidence>
<dbReference type="Pfam" id="PF02210">
    <property type="entry name" value="Laminin_G_2"/>
    <property type="match status" value="1"/>
</dbReference>
<evidence type="ECO:0000259" key="21">
    <source>
        <dbReference type="PROSITE" id="PS50027"/>
    </source>
</evidence>
<feature type="non-terminal residue" evidence="25">
    <location>
        <position position="1"/>
    </location>
</feature>
<evidence type="ECO:0000256" key="10">
    <source>
        <dbReference type="ARBA" id="ARBA00023157"/>
    </source>
</evidence>
<dbReference type="Gene3D" id="4.10.1240.10">
    <property type="entry name" value="GPCR, family 2, extracellular hormone receptor domain"/>
    <property type="match status" value="1"/>
</dbReference>
<keyword evidence="9 18" id="KW-0472">Membrane</keyword>
<feature type="transmembrane region" description="Helical" evidence="18">
    <location>
        <begin position="822"/>
        <end position="842"/>
    </location>
</feature>
<dbReference type="GO" id="GO:0007166">
    <property type="term" value="P:cell surface receptor signaling pathway"/>
    <property type="evidence" value="ECO:0007669"/>
    <property type="project" value="InterPro"/>
</dbReference>
<feature type="transmembrane region" description="Helical" evidence="18">
    <location>
        <begin position="783"/>
        <end position="802"/>
    </location>
</feature>
<feature type="compositionally biased region" description="Low complexity" evidence="17">
    <location>
        <begin position="1014"/>
        <end position="1030"/>
    </location>
</feature>
<evidence type="ECO:0000256" key="17">
    <source>
        <dbReference type="SAM" id="MobiDB-lite"/>
    </source>
</evidence>
<dbReference type="PRINTS" id="PR00249">
    <property type="entry name" value="GPCRSECRETIN"/>
</dbReference>
<comment type="caution">
    <text evidence="25">The sequence shown here is derived from an EMBL/GenBank/DDBJ whole genome shotgun (WGS) entry which is preliminary data.</text>
</comment>
<dbReference type="GO" id="GO:0004930">
    <property type="term" value="F:G protein-coupled receptor activity"/>
    <property type="evidence" value="ECO:0007669"/>
    <property type="project" value="UniProtKB-KW"/>
</dbReference>
<feature type="disulfide bond" evidence="16">
    <location>
        <begin position="272"/>
        <end position="281"/>
    </location>
</feature>
<dbReference type="CDD" id="cd00110">
    <property type="entry name" value="LamG"/>
    <property type="match status" value="1"/>
</dbReference>
<dbReference type="InterPro" id="IPR002049">
    <property type="entry name" value="LE_dom"/>
</dbReference>
<feature type="domain" description="GAIN-B" evidence="22">
    <location>
        <begin position="549"/>
        <end position="737"/>
    </location>
</feature>
<dbReference type="Gene3D" id="2.170.300.10">
    <property type="entry name" value="Tie2 ligand-binding domain superfamily"/>
    <property type="match status" value="1"/>
</dbReference>
<comment type="caution">
    <text evidence="15">Lacks conserved residue(s) required for the propagation of feature annotation.</text>
</comment>
<name>A0AAD7ZGR6_DIPPU</name>
<dbReference type="Gene3D" id="1.25.40.610">
    <property type="match status" value="1"/>
</dbReference>
<reference evidence="25" key="1">
    <citation type="journal article" date="2023" name="IScience">
        <title>Live-bearing cockroach genome reveals convergent evolutionary mechanisms linked to viviparity in insects and beyond.</title>
        <authorList>
            <person name="Fouks B."/>
            <person name="Harrison M.C."/>
            <person name="Mikhailova A.A."/>
            <person name="Marchal E."/>
            <person name="English S."/>
            <person name="Carruthers M."/>
            <person name="Jennings E.C."/>
            <person name="Chiamaka E.L."/>
            <person name="Frigard R.A."/>
            <person name="Pippel M."/>
            <person name="Attardo G.M."/>
            <person name="Benoit J.B."/>
            <person name="Bornberg-Bauer E."/>
            <person name="Tobe S.S."/>
        </authorList>
    </citation>
    <scope>NUCLEOTIDE SEQUENCE</scope>
    <source>
        <strain evidence="25">Stay&amp;Tobe</strain>
    </source>
</reference>
<feature type="disulfide bond" evidence="16">
    <location>
        <begin position="251"/>
        <end position="263"/>
    </location>
</feature>
<keyword evidence="14 16" id="KW-0424">Laminin EGF-like domain</keyword>
<dbReference type="InterPro" id="IPR057244">
    <property type="entry name" value="GAIN_B"/>
</dbReference>
<dbReference type="SMART" id="SM00008">
    <property type="entry name" value="HormR"/>
    <property type="match status" value="1"/>
</dbReference>
<feature type="transmembrane region" description="Helical" evidence="18">
    <location>
        <begin position="894"/>
        <end position="914"/>
    </location>
</feature>
<organism evidence="25 26">
    <name type="scientific">Diploptera punctata</name>
    <name type="common">Pacific beetle cockroach</name>
    <dbReference type="NCBI Taxonomy" id="6984"/>
    <lineage>
        <taxon>Eukaryota</taxon>
        <taxon>Metazoa</taxon>
        <taxon>Ecdysozoa</taxon>
        <taxon>Arthropoda</taxon>
        <taxon>Hexapoda</taxon>
        <taxon>Insecta</taxon>
        <taxon>Pterygota</taxon>
        <taxon>Neoptera</taxon>
        <taxon>Polyneoptera</taxon>
        <taxon>Dictyoptera</taxon>
        <taxon>Blattodea</taxon>
        <taxon>Blaberoidea</taxon>
        <taxon>Blaberidae</taxon>
        <taxon>Diplopterinae</taxon>
        <taxon>Diploptera</taxon>
    </lineage>
</organism>
<keyword evidence="4 18" id="KW-0812">Transmembrane</keyword>
<dbReference type="InterPro" id="IPR000742">
    <property type="entry name" value="EGF"/>
</dbReference>
<protein>
    <recommendedName>
        <fullName evidence="27">Protocadherin-like wing polarity protein stan</fullName>
    </recommendedName>
</protein>
<evidence type="ECO:0000256" key="15">
    <source>
        <dbReference type="PROSITE-ProRule" id="PRU00076"/>
    </source>
</evidence>
<keyword evidence="13" id="KW-0807">Transducer</keyword>
<keyword evidence="2" id="KW-0217">Developmental protein</keyword>
<dbReference type="PANTHER" id="PTHR12011:SF471">
    <property type="entry name" value="G-PROTEIN COUPLED RECEPTORS FAMILY 2 PROFILE 2 DOMAIN-CONTAINING PROTEIN"/>
    <property type="match status" value="1"/>
</dbReference>
<dbReference type="GO" id="GO:0009888">
    <property type="term" value="P:tissue development"/>
    <property type="evidence" value="ECO:0007669"/>
    <property type="project" value="UniProtKB-ARBA"/>
</dbReference>
<feature type="domain" description="Laminin EGF-like" evidence="21">
    <location>
        <begin position="251"/>
        <end position="298"/>
    </location>
</feature>
<keyword evidence="3" id="KW-1003">Cell membrane</keyword>
<evidence type="ECO:0000256" key="13">
    <source>
        <dbReference type="ARBA" id="ARBA00023224"/>
    </source>
</evidence>
<evidence type="ECO:0000256" key="7">
    <source>
        <dbReference type="ARBA" id="ARBA00022989"/>
    </source>
</evidence>
<gene>
    <name evidence="25" type="ORF">L9F63_004533</name>
</gene>
<dbReference type="PROSITE" id="PS50027">
    <property type="entry name" value="EGF_LAM_2"/>
    <property type="match status" value="1"/>
</dbReference>
<evidence type="ECO:0000256" key="11">
    <source>
        <dbReference type="ARBA" id="ARBA00023170"/>
    </source>
</evidence>
<accession>A0AAD7ZGR6</accession>
<dbReference type="GO" id="GO:0005886">
    <property type="term" value="C:plasma membrane"/>
    <property type="evidence" value="ECO:0007669"/>
    <property type="project" value="UniProtKB-SubCell"/>
</dbReference>
<evidence type="ECO:0000256" key="16">
    <source>
        <dbReference type="PROSITE-ProRule" id="PRU00460"/>
    </source>
</evidence>
<feature type="compositionally biased region" description="Basic and acidic residues" evidence="17">
    <location>
        <begin position="1113"/>
        <end position="1122"/>
    </location>
</feature>
<dbReference type="PROSITE" id="PS50227">
    <property type="entry name" value="G_PROTEIN_RECEP_F2_3"/>
    <property type="match status" value="1"/>
</dbReference>
<dbReference type="GO" id="GO:0048731">
    <property type="term" value="P:system development"/>
    <property type="evidence" value="ECO:0007669"/>
    <property type="project" value="UniProtKB-ARBA"/>
</dbReference>
<dbReference type="Pfam" id="PF00053">
    <property type="entry name" value="EGF_laminin"/>
    <property type="match status" value="1"/>
</dbReference>
<evidence type="ECO:0000256" key="18">
    <source>
        <dbReference type="SAM" id="Phobius"/>
    </source>
</evidence>
<evidence type="ECO:0000259" key="19">
    <source>
        <dbReference type="PROSITE" id="PS50025"/>
    </source>
</evidence>
<dbReference type="PANTHER" id="PTHR12011">
    <property type="entry name" value="ADHESION G-PROTEIN COUPLED RECEPTOR"/>
    <property type="match status" value="1"/>
</dbReference>
<keyword evidence="15" id="KW-0245">EGF-like domain</keyword>
<keyword evidence="12" id="KW-0325">Glycoprotein</keyword>
<feature type="domain" description="G-protein coupled receptors family 2 profile 2" evidence="24">
    <location>
        <begin position="746"/>
        <end position="987"/>
    </location>
</feature>
<dbReference type="GO" id="GO:0048513">
    <property type="term" value="P:animal organ development"/>
    <property type="evidence" value="ECO:0007669"/>
    <property type="project" value="UniProtKB-ARBA"/>
</dbReference>
<evidence type="ECO:0000259" key="20">
    <source>
        <dbReference type="PROSITE" id="PS50026"/>
    </source>
</evidence>
<dbReference type="Pfam" id="PF16489">
    <property type="entry name" value="GAIN"/>
    <property type="match status" value="1"/>
</dbReference>
<feature type="compositionally biased region" description="Polar residues" evidence="17">
    <location>
        <begin position="1218"/>
        <end position="1233"/>
    </location>
</feature>
<dbReference type="Pfam" id="PF02793">
    <property type="entry name" value="HRM"/>
    <property type="match status" value="1"/>
</dbReference>
<dbReference type="InterPro" id="IPR000203">
    <property type="entry name" value="GPS"/>
</dbReference>
<dbReference type="PROSITE" id="PS01248">
    <property type="entry name" value="EGF_LAM_1"/>
    <property type="match status" value="1"/>
</dbReference>
<dbReference type="SUPFAM" id="SSF57196">
    <property type="entry name" value="EGF/Laminin"/>
    <property type="match status" value="1"/>
</dbReference>
<feature type="domain" description="EGF-like" evidence="20">
    <location>
        <begin position="155"/>
        <end position="194"/>
    </location>
</feature>
<evidence type="ECO:0000256" key="14">
    <source>
        <dbReference type="ARBA" id="ARBA00023292"/>
    </source>
</evidence>
<evidence type="ECO:0000259" key="24">
    <source>
        <dbReference type="PROSITE" id="PS50261"/>
    </source>
</evidence>
<comment type="subcellular location">
    <subcellularLocation>
        <location evidence="1">Cell membrane</location>
        <topology evidence="1">Multi-pass membrane protein</topology>
    </subcellularLocation>
</comment>
<dbReference type="InterPro" id="IPR032471">
    <property type="entry name" value="AGRL2-4_GAIN_subdom_A"/>
</dbReference>
<dbReference type="InterPro" id="IPR013320">
    <property type="entry name" value="ConA-like_dom_sf"/>
</dbReference>
<dbReference type="SMART" id="SM00180">
    <property type="entry name" value="EGF_Lam"/>
    <property type="match status" value="1"/>
</dbReference>
<feature type="disulfide bond" evidence="16">
    <location>
        <begin position="253"/>
        <end position="270"/>
    </location>
</feature>
<keyword evidence="7 18" id="KW-1133">Transmembrane helix</keyword>
<evidence type="ECO:0000259" key="22">
    <source>
        <dbReference type="PROSITE" id="PS50221"/>
    </source>
</evidence>
<feature type="compositionally biased region" description="Polar residues" evidence="17">
    <location>
        <begin position="1100"/>
        <end position="1112"/>
    </location>
</feature>
<dbReference type="InterPro" id="IPR001879">
    <property type="entry name" value="GPCR_2_extracellular_dom"/>
</dbReference>
<dbReference type="GO" id="GO:0007155">
    <property type="term" value="P:cell adhesion"/>
    <property type="evidence" value="ECO:0007669"/>
    <property type="project" value="UniProtKB-ARBA"/>
</dbReference>
<feature type="transmembrane region" description="Helical" evidence="18">
    <location>
        <begin position="854"/>
        <end position="874"/>
    </location>
</feature>
<dbReference type="GO" id="GO:0030054">
    <property type="term" value="C:cell junction"/>
    <property type="evidence" value="ECO:0007669"/>
    <property type="project" value="UniProtKB-ARBA"/>
</dbReference>
<dbReference type="Pfam" id="PF01825">
    <property type="entry name" value="GPS"/>
    <property type="match status" value="1"/>
</dbReference>
<dbReference type="Gene3D" id="2.60.120.200">
    <property type="match status" value="1"/>
</dbReference>
<evidence type="ECO:0000256" key="5">
    <source>
        <dbReference type="ARBA" id="ARBA00022729"/>
    </source>
</evidence>
<keyword evidence="6" id="KW-0677">Repeat</keyword>
<feature type="region of interest" description="Disordered" evidence="17">
    <location>
        <begin position="1010"/>
        <end position="1176"/>
    </location>
</feature>
<feature type="domain" description="Laminin G" evidence="19">
    <location>
        <begin position="1"/>
        <end position="114"/>
    </location>
</feature>
<feature type="compositionally biased region" description="Low complexity" evidence="17">
    <location>
        <begin position="1082"/>
        <end position="1093"/>
    </location>
</feature>
<evidence type="ECO:0000256" key="8">
    <source>
        <dbReference type="ARBA" id="ARBA00023040"/>
    </source>
</evidence>
<evidence type="ECO:0008006" key="27">
    <source>
        <dbReference type="Google" id="ProtNLM"/>
    </source>
</evidence>
<dbReference type="EMBL" id="JASPKZ010008375">
    <property type="protein sequence ID" value="KAJ9579827.1"/>
    <property type="molecule type" value="Genomic_DNA"/>
</dbReference>
<keyword evidence="5" id="KW-0732">Signal</keyword>
<dbReference type="InterPro" id="IPR017981">
    <property type="entry name" value="GPCR_2-like_7TM"/>
</dbReference>
<evidence type="ECO:0000256" key="3">
    <source>
        <dbReference type="ARBA" id="ARBA00022475"/>
    </source>
</evidence>
<dbReference type="FunFam" id="4.10.1240.10:FF:000021">
    <property type="entry name" value="Cadherin EGF LAG seven-pass G-type receptor"/>
    <property type="match status" value="1"/>
</dbReference>
<dbReference type="FunFam" id="2.10.25.10:FF:000011">
    <property type="entry name" value="Cadherin EGF LAG seven-pass G-type receptor"/>
    <property type="match status" value="1"/>
</dbReference>
<dbReference type="Pfam" id="PF00002">
    <property type="entry name" value="7tm_2"/>
    <property type="match status" value="1"/>
</dbReference>
<dbReference type="PROSITE" id="PS50221">
    <property type="entry name" value="GAIN_B"/>
    <property type="match status" value="1"/>
</dbReference>
<feature type="domain" description="G-protein coupled receptors family 2 profile 1" evidence="23">
    <location>
        <begin position="283"/>
        <end position="357"/>
    </location>
</feature>
<feature type="region of interest" description="Disordered" evidence="17">
    <location>
        <begin position="1218"/>
        <end position="1246"/>
    </location>
</feature>
<dbReference type="GO" id="GO:0007189">
    <property type="term" value="P:adenylate cyclase-activating G protein-coupled receptor signaling pathway"/>
    <property type="evidence" value="ECO:0007669"/>
    <property type="project" value="TreeGrafter"/>
</dbReference>
<dbReference type="InterPro" id="IPR001791">
    <property type="entry name" value="Laminin_G"/>
</dbReference>
<evidence type="ECO:0000256" key="6">
    <source>
        <dbReference type="ARBA" id="ARBA00022737"/>
    </source>
</evidence>
<dbReference type="Gene3D" id="2.60.220.50">
    <property type="match status" value="1"/>
</dbReference>
<dbReference type="SMART" id="SM00181">
    <property type="entry name" value="EGF"/>
    <property type="match status" value="3"/>
</dbReference>
<feature type="transmembrane region" description="Helical" evidence="18">
    <location>
        <begin position="935"/>
        <end position="957"/>
    </location>
</feature>
<keyword evidence="8" id="KW-0297">G-protein coupled receptor</keyword>
<dbReference type="SUPFAM" id="SSF49899">
    <property type="entry name" value="Concanavalin A-like lectins/glucanases"/>
    <property type="match status" value="1"/>
</dbReference>
<keyword evidence="11" id="KW-0675">Receptor</keyword>
<dbReference type="FunFam" id="1.20.1070.10:FF:000202">
    <property type="entry name" value="Cadherin EGF LAG seven-pass G-type receptor"/>
    <property type="match status" value="1"/>
</dbReference>
<evidence type="ECO:0000256" key="2">
    <source>
        <dbReference type="ARBA" id="ARBA00022473"/>
    </source>
</evidence>
<dbReference type="InterPro" id="IPR036445">
    <property type="entry name" value="GPCR_2_extracell_dom_sf"/>
</dbReference>
<dbReference type="Gene3D" id="2.10.25.10">
    <property type="entry name" value="Laminin"/>
    <property type="match status" value="1"/>
</dbReference>
<dbReference type="PROSITE" id="PS50261">
    <property type="entry name" value="G_PROTEIN_RECEP_F2_4"/>
    <property type="match status" value="1"/>
</dbReference>
<dbReference type="GO" id="GO:0048468">
    <property type="term" value="P:cell development"/>
    <property type="evidence" value="ECO:0007669"/>
    <property type="project" value="UniProtKB-ARBA"/>
</dbReference>
<feature type="non-terminal residue" evidence="25">
    <location>
        <position position="1384"/>
    </location>
</feature>
<sequence>LVNGEIQYKYNGESISLPNGYVSDGRWHHIEIKWMSGELWINLDYGQREITAPATNKLQGLYVGKILIGGPDSSVGSLNADYGYFEGCIQDVRVGTPQSTLQHPTVKENVGDGCGGVDQCKQQGPDKCPIHSKCIPDWEQYHCDCDSGYVGPSCVGVCEVNPCANSARCVEDADSRRGYSCKCNSSEYSGEYCEVKVDQPCPSSWWGYPVCGPCHCDVEKGYNADCNKTTGECYCKENHFQPIDSDQCFDCECYATGSYGNQCDPISGQCRCRTGVIGRRCDSCPNPYAEVTLRGCEVVYDGCPRSFASGLWWERTPFGKIALESCPSHSQGKASRACDETLGGWQEPDLFNCTSDPFLDLRKVLGQLEAGDLHVTTFVAVKVASDLHKATNLTASLHGADLLISQELLRELMSYESGEKGLNLTHNQDKDYVQHVVETASTILDTKYRYHWERVTELTGETAEDLLLSFDKYISTLAHSQKDTFTSPFEVVSDNMVLGLDVVTSESLFGYESTSKEMLVSVPATGISGERVVLPDTSQFLQPPIQNSPMLAFPKYNNYLLDRDKFDVSSRILVPLHLLGIKPLQEGELTTKHSFQGNGRAVLSYTQYKEVGSLLPNRYDETISRRWGVELRVGSPVVSLAILVPVEDDKTQDSGPLPAPVLLRLWLNNDFQPLTPRANPQCVHWSTARGFGEWSRAGCQTEVPEDWHVSVTKPFLVNCTCNHLSTFAVLVDLLNSLYIPDPTMAEDLATYAAFCLALPLLLVALLILVLIRGVETNSNSIHKNVVACVFLAELVFFVALKARKILVQHEFPCKMSAMCLHYLWLTAFMWTLVDSIHLYRMLTEMRDINHGPMRFYYTMGYGLPAVVVGLAVGVRADQYGNFYFCWLSIYESVVWSLIGPVCVVVLLNLGVLVFSVRAAFTLKDHVMGFGNLRTLLWLSVVSLPLLGMAWVLAVLAVSERLPLLSYLLSVSVLTHALFALIGYCFLNTRVRRNLYVSLLHCLGKKVPLDSSEVTTGGTSTHSHQGGSTSHQHSRSALAYHSGGSGMDPSRRHVGISTSSTTSRSTTKTSSSPYRSDTQLRHTSTSTSNYNSTSDMPSYLNIGNNIMSSLSEESPSRARRQESDSDSEVSVDGRSLELASSHSSDDDESSSRHRHRDVGVSTMGASSRGPPPTIHPPPSLNIINNSQLFPNLKPIYAPRWSSQLPEAYLPSNMIESGLRGSQWSGTASDNETSPNPLPPLSESHQTSPHLTHKMVADQENFHHDLGDQCSETEEKIHLGDKYLFPYTAEEDHCGSTGYILPTLPGRILAGSSSELSTGRARASPSPLLHQTTIHPTTNILGTSLTATNISESEDEGRITGPMLSSPVMSDLEDFDHVFVSGRTLG</sequence>
<dbReference type="Proteomes" id="UP001233999">
    <property type="component" value="Unassembled WGS sequence"/>
</dbReference>
<feature type="transmembrane region" description="Helical" evidence="18">
    <location>
        <begin position="748"/>
        <end position="771"/>
    </location>
</feature>
<reference evidence="25" key="2">
    <citation type="submission" date="2023-05" db="EMBL/GenBank/DDBJ databases">
        <authorList>
            <person name="Fouks B."/>
        </authorList>
    </citation>
    <scope>NUCLEOTIDE SEQUENCE</scope>
    <source>
        <strain evidence="25">Stay&amp;Tobe</strain>
        <tissue evidence="25">Testes</tissue>
    </source>
</reference>